<protein>
    <submittedName>
        <fullName evidence="1">Uncharacterized protein</fullName>
    </submittedName>
</protein>
<name>A0A6B1YLR8_PSEAI</name>
<accession>A0A6B1YLR8</accession>
<dbReference type="EMBL" id="WXZT01000066">
    <property type="protein sequence ID" value="MZZ17850.1"/>
    <property type="molecule type" value="Genomic_DNA"/>
</dbReference>
<sequence>MTHVAPSVPQHLAELYQELNASRATLLALIEAEGSGVHRRTLDQLDRMIAEIFFPLGFVVYGEKETEASDNPATATPVGYAWRVTGSDGDIRSLRCEETGQEISISIERAIADFALVPALLPEGYIPELDLTPAQLEEKYSQRGKDHPFLANYQWLQAVRNNQTQLGYWQWVLDQLLALHQRSLP</sequence>
<dbReference type="Proteomes" id="UP000644192">
    <property type="component" value="Unassembled WGS sequence"/>
</dbReference>
<evidence type="ECO:0000313" key="2">
    <source>
        <dbReference type="Proteomes" id="UP000644192"/>
    </source>
</evidence>
<dbReference type="AlphaFoldDB" id="A0A6B1YLR8"/>
<reference evidence="1" key="1">
    <citation type="submission" date="2020-01" db="EMBL/GenBank/DDBJ databases">
        <title>Bacteria Cultured from War Wounds Associated with the Conflict in Eastern Ukraine.</title>
        <authorList>
            <person name="Snesrud E."/>
            <person name="Galac M.R."/>
            <person name="Mc Gann P."/>
            <person name="Valentine K."/>
            <person name="Viacheslav K."/>
        </authorList>
    </citation>
    <scope>NUCLEOTIDE SEQUENCE</scope>
    <source>
        <strain evidence="1">VNMU148</strain>
    </source>
</reference>
<organism evidence="1 2">
    <name type="scientific">Pseudomonas aeruginosa</name>
    <dbReference type="NCBI Taxonomy" id="287"/>
    <lineage>
        <taxon>Bacteria</taxon>
        <taxon>Pseudomonadati</taxon>
        <taxon>Pseudomonadota</taxon>
        <taxon>Gammaproteobacteria</taxon>
        <taxon>Pseudomonadales</taxon>
        <taxon>Pseudomonadaceae</taxon>
        <taxon>Pseudomonas</taxon>
    </lineage>
</organism>
<gene>
    <name evidence="1" type="ORF">GUL26_37010</name>
</gene>
<evidence type="ECO:0000313" key="1">
    <source>
        <dbReference type="EMBL" id="MZZ17850.1"/>
    </source>
</evidence>
<comment type="caution">
    <text evidence="1">The sequence shown here is derived from an EMBL/GenBank/DDBJ whole genome shotgun (WGS) entry which is preliminary data.</text>
</comment>
<dbReference type="RefSeq" id="WP_034073423.1">
    <property type="nucleotide sequence ID" value="NZ_JAXCPS010000014.1"/>
</dbReference>
<proteinExistence type="predicted"/>